<accession>A0ABW9F9I4</accession>
<protein>
    <submittedName>
        <fullName evidence="1">Uncharacterized protein</fullName>
    </submittedName>
</protein>
<dbReference type="EMBL" id="JBDLNV010000001">
    <property type="protein sequence ID" value="MFM1722136.1"/>
    <property type="molecule type" value="Genomic_DNA"/>
</dbReference>
<dbReference type="RefSeq" id="WP_420162717.1">
    <property type="nucleotide sequence ID" value="NZ_JBDLNV010000001.1"/>
</dbReference>
<comment type="caution">
    <text evidence="1">The sequence shown here is derived from an EMBL/GenBank/DDBJ whole genome shotgun (WGS) entry which is preliminary data.</text>
</comment>
<organism evidence="1 2">
    <name type="scientific">Rhodococcus parequi</name>
    <dbReference type="NCBI Taxonomy" id="3137122"/>
    <lineage>
        <taxon>Bacteria</taxon>
        <taxon>Bacillati</taxon>
        <taxon>Actinomycetota</taxon>
        <taxon>Actinomycetes</taxon>
        <taxon>Mycobacteriales</taxon>
        <taxon>Nocardiaceae</taxon>
        <taxon>Rhodococcus</taxon>
    </lineage>
</organism>
<dbReference type="Proteomes" id="UP001629745">
    <property type="component" value="Unassembled WGS sequence"/>
</dbReference>
<evidence type="ECO:0000313" key="1">
    <source>
        <dbReference type="EMBL" id="MFM1722136.1"/>
    </source>
</evidence>
<keyword evidence="2" id="KW-1185">Reference proteome</keyword>
<name>A0ABW9F9I4_9NOCA</name>
<evidence type="ECO:0000313" key="2">
    <source>
        <dbReference type="Proteomes" id="UP001629745"/>
    </source>
</evidence>
<sequence>MAWAKCEIDEVLELTIRTLRGSGDTAGGVHLTIPAAELSKEYITVLGDLIVEHCGPV</sequence>
<proteinExistence type="predicted"/>
<reference evidence="1 2" key="1">
    <citation type="submission" date="2023-11" db="EMBL/GenBank/DDBJ databases">
        <authorList>
            <person name="Val-Calvo J."/>
            <person name="Scortti M."/>
            <person name="Vazquez-Boland J."/>
        </authorList>
    </citation>
    <scope>NUCLEOTIDE SEQUENCE [LARGE SCALE GENOMIC DNA]</scope>
    <source>
        <strain evidence="1 2">PAM 2766</strain>
    </source>
</reference>
<gene>
    <name evidence="1" type="ORF">ABEU20_000684</name>
</gene>